<dbReference type="Proteomes" id="UP001139157">
    <property type="component" value="Unassembled WGS sequence"/>
</dbReference>
<dbReference type="EMBL" id="JAMRXG010000017">
    <property type="protein sequence ID" value="MCM6777840.1"/>
    <property type="molecule type" value="Genomic_DNA"/>
</dbReference>
<accession>A0A9X2EE73</accession>
<dbReference type="RefSeq" id="WP_251917294.1">
    <property type="nucleotide sequence ID" value="NZ_JAMRXG010000017.1"/>
</dbReference>
<evidence type="ECO:0000313" key="2">
    <source>
        <dbReference type="EMBL" id="MCM6777840.1"/>
    </source>
</evidence>
<evidence type="ECO:0000313" key="3">
    <source>
        <dbReference type="Proteomes" id="UP001139157"/>
    </source>
</evidence>
<keyword evidence="1" id="KW-0812">Transmembrane</keyword>
<sequence>MVTDRLSGLPAYSEFVAHVETAPPARPRWPFAVIVAVGLALILAPIITGMFPRAARGEAMIDAFGPYVSRSSIDGYRDDLRVLDGARANVLALRSQGLEQGRYDRVDSFVRDYPGIRSDISSMLDAIDANRDNYRRLADLPPIGALPWLLALAGVILTGAGVFGFRRAAAGGRGVVWRSIAALAALGLIAISLAGGLFSAASAGRPLIEGFRPILTHDEVREVQGYFVTLVAADGDLNSRYTGAIRAAHPDADLAGIAALEARWQPMTSRFAALIGTMNDNIDNFDAVAALDEATKPLRFTAFRGLGWFYLAPGVVVFAAAAAGLREPGKERQ</sequence>
<feature type="transmembrane region" description="Helical" evidence="1">
    <location>
        <begin position="177"/>
        <end position="198"/>
    </location>
</feature>
<dbReference type="AlphaFoldDB" id="A0A9X2EE73"/>
<keyword evidence="3" id="KW-1185">Reference proteome</keyword>
<keyword evidence="1" id="KW-0472">Membrane</keyword>
<keyword evidence="1" id="KW-1133">Transmembrane helix</keyword>
<name>A0A9X2EE73_9NOCA</name>
<gene>
    <name evidence="2" type="ORF">NDR86_30575</name>
</gene>
<feature type="transmembrane region" description="Helical" evidence="1">
    <location>
        <begin position="306"/>
        <end position="325"/>
    </location>
</feature>
<comment type="caution">
    <text evidence="2">The sequence shown here is derived from an EMBL/GenBank/DDBJ whole genome shotgun (WGS) entry which is preliminary data.</text>
</comment>
<reference evidence="2" key="1">
    <citation type="submission" date="2022-06" db="EMBL/GenBank/DDBJ databases">
        <title>Novel species in genus nocardia.</title>
        <authorList>
            <person name="Li F."/>
        </authorList>
    </citation>
    <scope>NUCLEOTIDE SEQUENCE</scope>
    <source>
        <strain evidence="2">CDC141</strain>
    </source>
</reference>
<feature type="transmembrane region" description="Helical" evidence="1">
    <location>
        <begin position="29"/>
        <end position="51"/>
    </location>
</feature>
<organism evidence="2 3">
    <name type="scientific">Nocardia pulmonis</name>
    <dbReference type="NCBI Taxonomy" id="2951408"/>
    <lineage>
        <taxon>Bacteria</taxon>
        <taxon>Bacillati</taxon>
        <taxon>Actinomycetota</taxon>
        <taxon>Actinomycetes</taxon>
        <taxon>Mycobacteriales</taxon>
        <taxon>Nocardiaceae</taxon>
        <taxon>Nocardia</taxon>
    </lineage>
</organism>
<protein>
    <submittedName>
        <fullName evidence="2">Uncharacterized protein</fullName>
    </submittedName>
</protein>
<feature type="transmembrane region" description="Helical" evidence="1">
    <location>
        <begin position="145"/>
        <end position="165"/>
    </location>
</feature>
<proteinExistence type="predicted"/>
<evidence type="ECO:0000256" key="1">
    <source>
        <dbReference type="SAM" id="Phobius"/>
    </source>
</evidence>